<dbReference type="SUPFAM" id="SSF56672">
    <property type="entry name" value="DNA/RNA polymerases"/>
    <property type="match status" value="1"/>
</dbReference>
<reference evidence="2" key="1">
    <citation type="submission" date="2019-08" db="EMBL/GenBank/DDBJ databases">
        <title>The genome of the North American firefly Photinus pyralis.</title>
        <authorList>
            <consortium name="Photinus pyralis genome working group"/>
            <person name="Fallon T.R."/>
            <person name="Sander Lower S.E."/>
            <person name="Weng J.-K."/>
        </authorList>
    </citation>
    <scope>NUCLEOTIDE SEQUENCE</scope>
    <source>
        <strain evidence="2">TRF0915ILg1</strain>
        <tissue evidence="2">Whole body</tissue>
    </source>
</reference>
<dbReference type="InterPro" id="IPR041577">
    <property type="entry name" value="RT_RNaseH_2"/>
</dbReference>
<dbReference type="InterPro" id="IPR036397">
    <property type="entry name" value="RNaseH_sf"/>
</dbReference>
<dbReference type="AlphaFoldDB" id="A0A8K0C444"/>
<dbReference type="CDD" id="cd09274">
    <property type="entry name" value="RNase_HI_RT_Ty3"/>
    <property type="match status" value="1"/>
</dbReference>
<proteinExistence type="predicted"/>
<name>A0A8K0C444_IGNLU</name>
<sequence length="683" mass="79348">MPLYAITFKGASTELNKLRDLLRETRHTIINSLANNGTQFHFIPPYLPHVGGIWKAGVKSIKLHMKRIIGETKLMYEEMATILAQIEACLNSRPLIALPCDNNPYPVLTSSHFLIGEPHTSIPSPDLTHQKGVELYIDDITIWGKNKEEHDQRLKQVLQTAEEAGIKFNKNKCIFGVQKLTYMGHQITVNGFSPDDSKIKAILEMLSPTNRKELQRFLGMVTYVGKFIQNFSQITAPLRELLRKDIAWYWNEDKQNAIDYLKKILTSKPVLQYYGVNKPCILSADVSRDGLVAVLLQNKMPCAYASKAMTSAQKRYAQIEKELLVILFACEHFHQYIYGKHAVVQTDHKPLVEIFNKPLVSAPLRLQRMLMKIQRYDRATLCSWKIFILGRHPWPRMARDIAKMVPSCHICMTHRKNNPREPLIPHDIPNRPWKKVACLEDSTSSNQVIVHLKSIFARNRIPDVVMSDNDPQFTSRLFKKFSQEWEFQHITSSPLYPQSNGLVERNVQIVKNSLIKAQQANRDMYLVLLYYRNSPIEGINLFPAQLLMARTLRDTLPINESLQEKQRYYYYRGTKPLNPLKHRQKIYVKTQFKDKEWRPATIENRKEQPRSYMFQNNEGDSYTRNRRFINVIPDIPDDEVQQEELSKASQSIREDDNETILNESDFEIFNVPTQSSRGCQLKF</sequence>
<gene>
    <name evidence="2" type="ORF">ILUMI_26076</name>
</gene>
<dbReference type="PANTHER" id="PTHR37984">
    <property type="entry name" value="PROTEIN CBG26694"/>
    <property type="match status" value="1"/>
</dbReference>
<protein>
    <recommendedName>
        <fullName evidence="1">Integrase catalytic domain-containing protein</fullName>
    </recommendedName>
</protein>
<evidence type="ECO:0000313" key="3">
    <source>
        <dbReference type="Proteomes" id="UP000801492"/>
    </source>
</evidence>
<dbReference type="InterPro" id="IPR043502">
    <property type="entry name" value="DNA/RNA_pol_sf"/>
</dbReference>
<feature type="domain" description="Integrase catalytic" evidence="1">
    <location>
        <begin position="389"/>
        <end position="565"/>
    </location>
</feature>
<dbReference type="GO" id="GO:0042575">
    <property type="term" value="C:DNA polymerase complex"/>
    <property type="evidence" value="ECO:0007669"/>
    <property type="project" value="UniProtKB-ARBA"/>
</dbReference>
<dbReference type="SUPFAM" id="SSF53098">
    <property type="entry name" value="Ribonuclease H-like"/>
    <property type="match status" value="1"/>
</dbReference>
<evidence type="ECO:0000313" key="2">
    <source>
        <dbReference type="EMBL" id="KAF2880100.1"/>
    </source>
</evidence>
<dbReference type="Proteomes" id="UP000801492">
    <property type="component" value="Unassembled WGS sequence"/>
</dbReference>
<dbReference type="Pfam" id="PF00078">
    <property type="entry name" value="RVT_1"/>
    <property type="match status" value="1"/>
</dbReference>
<dbReference type="FunFam" id="3.30.70.270:FF:000026">
    <property type="entry name" value="Transposon Ty3-G Gag-Pol polyprotein"/>
    <property type="match status" value="1"/>
</dbReference>
<dbReference type="Pfam" id="PF17919">
    <property type="entry name" value="RT_RNaseH_2"/>
    <property type="match status" value="1"/>
</dbReference>
<dbReference type="GO" id="GO:0015074">
    <property type="term" value="P:DNA integration"/>
    <property type="evidence" value="ECO:0007669"/>
    <property type="project" value="InterPro"/>
</dbReference>
<dbReference type="InterPro" id="IPR012337">
    <property type="entry name" value="RNaseH-like_sf"/>
</dbReference>
<dbReference type="GO" id="GO:0071897">
    <property type="term" value="P:DNA biosynthetic process"/>
    <property type="evidence" value="ECO:0007669"/>
    <property type="project" value="UniProtKB-ARBA"/>
</dbReference>
<keyword evidence="3" id="KW-1185">Reference proteome</keyword>
<dbReference type="PANTHER" id="PTHR37984:SF8">
    <property type="entry name" value="CCHC-TYPE DOMAIN-CONTAINING PROTEIN"/>
    <property type="match status" value="1"/>
</dbReference>
<dbReference type="PROSITE" id="PS50994">
    <property type="entry name" value="INTEGRASE"/>
    <property type="match status" value="1"/>
</dbReference>
<organism evidence="2 3">
    <name type="scientific">Ignelater luminosus</name>
    <name type="common">Cucubano</name>
    <name type="synonym">Pyrophorus luminosus</name>
    <dbReference type="NCBI Taxonomy" id="2038154"/>
    <lineage>
        <taxon>Eukaryota</taxon>
        <taxon>Metazoa</taxon>
        <taxon>Ecdysozoa</taxon>
        <taxon>Arthropoda</taxon>
        <taxon>Hexapoda</taxon>
        <taxon>Insecta</taxon>
        <taxon>Pterygota</taxon>
        <taxon>Neoptera</taxon>
        <taxon>Endopterygota</taxon>
        <taxon>Coleoptera</taxon>
        <taxon>Polyphaga</taxon>
        <taxon>Elateriformia</taxon>
        <taxon>Elateroidea</taxon>
        <taxon>Elateridae</taxon>
        <taxon>Agrypninae</taxon>
        <taxon>Pyrophorini</taxon>
        <taxon>Ignelater</taxon>
    </lineage>
</organism>
<dbReference type="Gene3D" id="3.30.70.270">
    <property type="match status" value="2"/>
</dbReference>
<dbReference type="InterPro" id="IPR001584">
    <property type="entry name" value="Integrase_cat-core"/>
</dbReference>
<dbReference type="Gene3D" id="3.30.420.10">
    <property type="entry name" value="Ribonuclease H-like superfamily/Ribonuclease H"/>
    <property type="match status" value="2"/>
</dbReference>
<evidence type="ECO:0000259" key="1">
    <source>
        <dbReference type="PROSITE" id="PS50994"/>
    </source>
</evidence>
<comment type="caution">
    <text evidence="2">The sequence shown here is derived from an EMBL/GenBank/DDBJ whole genome shotgun (WGS) entry which is preliminary data.</text>
</comment>
<dbReference type="GO" id="GO:0003824">
    <property type="term" value="F:catalytic activity"/>
    <property type="evidence" value="ECO:0007669"/>
    <property type="project" value="UniProtKB-KW"/>
</dbReference>
<dbReference type="InterPro" id="IPR000477">
    <property type="entry name" value="RT_dom"/>
</dbReference>
<dbReference type="GO" id="GO:0003676">
    <property type="term" value="F:nucleic acid binding"/>
    <property type="evidence" value="ECO:0007669"/>
    <property type="project" value="InterPro"/>
</dbReference>
<dbReference type="InterPro" id="IPR050951">
    <property type="entry name" value="Retrovirus_Pol_polyprotein"/>
</dbReference>
<dbReference type="OrthoDB" id="6618553at2759"/>
<dbReference type="InterPro" id="IPR043128">
    <property type="entry name" value="Rev_trsase/Diguanyl_cyclase"/>
</dbReference>
<dbReference type="EMBL" id="VTPC01091027">
    <property type="protein sequence ID" value="KAF2880100.1"/>
    <property type="molecule type" value="Genomic_DNA"/>
</dbReference>
<accession>A0A8K0C444</accession>